<dbReference type="AlphaFoldDB" id="A0A5C7A4V9"/>
<dbReference type="Pfam" id="PF05401">
    <property type="entry name" value="NodS"/>
    <property type="match status" value="1"/>
</dbReference>
<dbReference type="OrthoDB" id="116799at2"/>
<evidence type="ECO:0000313" key="1">
    <source>
        <dbReference type="EMBL" id="TXD98627.1"/>
    </source>
</evidence>
<name>A0A5C7A4V9_9GAMM</name>
<proteinExistence type="predicted"/>
<dbReference type="GO" id="GO:0008757">
    <property type="term" value="F:S-adenosylmethionine-dependent methyltransferase activity"/>
    <property type="evidence" value="ECO:0007669"/>
    <property type="project" value="InterPro"/>
</dbReference>
<dbReference type="EMBL" id="VORZ01000001">
    <property type="protein sequence ID" value="TXD98627.1"/>
    <property type="molecule type" value="Genomic_DNA"/>
</dbReference>
<sequence length="269" mass="30220">MISAECGQSDNQSALLSETYPAAYSESYFDTLYNDNTDPWQYQTRWYEKRKRDMCLAVLPQAQYGNAIELGCGNGVFSELLARRCHALLSVDGNTQAVQLAKQRLKGSPHVRVIQGIIPNALLNLEDTLLHTYPLTDKLLANKPLSNKPPANKPPFDLIVISEILYYLSPNDVDKVITWIGQNLAIDGTLLCCHWRYAIDGFAMTGETVHQRLQQAFSLVNSTNNERAQQVAFDHPVAFNHQSKIVDTDFLLDVWQNSSSSVAMQENLI</sequence>
<reference evidence="1 2" key="1">
    <citation type="submission" date="2019-08" db="EMBL/GenBank/DDBJ databases">
        <title>Genome sequence of Psychrobacter frigidicola ACAM304 (type strain).</title>
        <authorList>
            <person name="Bowman J.P."/>
        </authorList>
    </citation>
    <scope>NUCLEOTIDE SEQUENCE [LARGE SCALE GENOMIC DNA]</scope>
    <source>
        <strain evidence="1 2">ACAM 304</strain>
    </source>
</reference>
<comment type="caution">
    <text evidence="1">The sequence shown here is derived from an EMBL/GenBank/DDBJ whole genome shotgun (WGS) entry which is preliminary data.</text>
</comment>
<keyword evidence="1" id="KW-0808">Transferase</keyword>
<dbReference type="CDD" id="cd02440">
    <property type="entry name" value="AdoMet_MTases"/>
    <property type="match status" value="1"/>
</dbReference>
<dbReference type="Gene3D" id="3.40.50.150">
    <property type="entry name" value="Vaccinia Virus protein VP39"/>
    <property type="match status" value="1"/>
</dbReference>
<keyword evidence="1" id="KW-0489">Methyltransferase</keyword>
<dbReference type="InterPro" id="IPR008715">
    <property type="entry name" value="SAM-MeTfrase_NodS-like"/>
</dbReference>
<keyword evidence="2" id="KW-1185">Reference proteome</keyword>
<dbReference type="GO" id="GO:0032259">
    <property type="term" value="P:methylation"/>
    <property type="evidence" value="ECO:0007669"/>
    <property type="project" value="UniProtKB-KW"/>
</dbReference>
<dbReference type="InterPro" id="IPR029063">
    <property type="entry name" value="SAM-dependent_MTases_sf"/>
</dbReference>
<gene>
    <name evidence="1" type="ORF">ES754_03835</name>
</gene>
<protein>
    <submittedName>
        <fullName evidence="1">Methyltransferase domain-containing protein</fullName>
    </submittedName>
</protein>
<dbReference type="Proteomes" id="UP000321903">
    <property type="component" value="Unassembled WGS sequence"/>
</dbReference>
<dbReference type="GO" id="GO:0009312">
    <property type="term" value="P:oligosaccharide biosynthetic process"/>
    <property type="evidence" value="ECO:0007669"/>
    <property type="project" value="InterPro"/>
</dbReference>
<accession>A0A5C7A4V9</accession>
<dbReference type="SUPFAM" id="SSF53335">
    <property type="entry name" value="S-adenosyl-L-methionine-dependent methyltransferases"/>
    <property type="match status" value="1"/>
</dbReference>
<evidence type="ECO:0000313" key="2">
    <source>
        <dbReference type="Proteomes" id="UP000321903"/>
    </source>
</evidence>
<organism evidence="1 2">
    <name type="scientific">Psychrobacter frigidicola</name>
    <dbReference type="NCBI Taxonomy" id="45611"/>
    <lineage>
        <taxon>Bacteria</taxon>
        <taxon>Pseudomonadati</taxon>
        <taxon>Pseudomonadota</taxon>
        <taxon>Gammaproteobacteria</taxon>
        <taxon>Moraxellales</taxon>
        <taxon>Moraxellaceae</taxon>
        <taxon>Psychrobacter</taxon>
    </lineage>
</organism>